<dbReference type="GO" id="GO:0005634">
    <property type="term" value="C:nucleus"/>
    <property type="evidence" value="ECO:0007669"/>
    <property type="project" value="UniProtKB-SubCell"/>
</dbReference>
<dbReference type="GO" id="GO:0031593">
    <property type="term" value="F:polyubiquitin modification-dependent protein binding"/>
    <property type="evidence" value="ECO:0007669"/>
    <property type="project" value="TreeGrafter"/>
</dbReference>
<dbReference type="GO" id="GO:0003697">
    <property type="term" value="F:single-stranded DNA binding"/>
    <property type="evidence" value="ECO:0007669"/>
    <property type="project" value="InterPro"/>
</dbReference>
<protein>
    <recommendedName>
        <fullName evidence="4">SprT-like domain-containing protein</fullName>
    </recommendedName>
</protein>
<dbReference type="PANTHER" id="PTHR21220:SF0">
    <property type="entry name" value="DNA-DEPENDENT METALLOPROTEASE SPRTN"/>
    <property type="match status" value="1"/>
</dbReference>
<feature type="compositionally biased region" description="Basic and acidic residues" evidence="3">
    <location>
        <begin position="226"/>
        <end position="242"/>
    </location>
</feature>
<dbReference type="Pfam" id="PF10263">
    <property type="entry name" value="SprT-like"/>
    <property type="match status" value="1"/>
</dbReference>
<dbReference type="InterPro" id="IPR055220">
    <property type="entry name" value="SPRTN_ZBD"/>
</dbReference>
<dbReference type="InterPro" id="IPR044245">
    <property type="entry name" value="Spartan"/>
</dbReference>
<feature type="region of interest" description="Disordered" evidence="3">
    <location>
        <begin position="224"/>
        <end position="249"/>
    </location>
</feature>
<sequence>RRVRVPQVQVCSLAYFFFSSVKWPGESKDLASIQQVSHSSRKDLSVVDEFWELNDPNPDVHHLFTEFNKAYFYGKLDQVVVTWSSRMTLCAGLCYYEGKGGLCTVKLSEPLLKLRPRKDLVETLLHEMIHAYLFVTCNNKDHDAHGPEFHKHMDRINKASGANITVYHSFHGEVDSYRKHWWRCNGPCHLRMPFFGMVKRAMNRPPSERDPWWADHQRKCGGSFIKIREPEPKGSNNKRKDSTLPAINGEKKMKLADGFDFTKMSEAGPSGTSSKRKDSTLPAKTAAKKPKLADGADIRTLLMPPLMPRSSHSVTQAGTKLPSNVHTLSRHAADQQRSQVALYSGNGHKLGGCATKSRLLGEDSSTNEITVVESSCILGSVTQQMQKLLASEATSDNSAVSRPGESVDQPIAEKEAMPASHKSPHSTQPTLKDFLSQKKPAAGTSRKMSAAKMKFIRDLLSSDSESDDDCIVTAASFVTAEKREKFPVKLDEASTSSSSLAPVDVGAAANVSTASNSTLVQCP</sequence>
<dbReference type="GO" id="GO:0006974">
    <property type="term" value="P:DNA damage response"/>
    <property type="evidence" value="ECO:0007669"/>
    <property type="project" value="InterPro"/>
</dbReference>
<dbReference type="Pfam" id="PF22934">
    <property type="entry name" value="SPRTN_ZBD"/>
    <property type="match status" value="1"/>
</dbReference>
<name>G3MJC2_AMBMU</name>
<comment type="subcellular location">
    <subcellularLocation>
        <location evidence="1">Nucleus</location>
    </subcellularLocation>
</comment>
<dbReference type="PANTHER" id="PTHR21220">
    <property type="entry name" value="DNA-DEPENDENT METALLOPROTEASE SPRTN"/>
    <property type="match status" value="1"/>
</dbReference>
<dbReference type="SMART" id="SM00731">
    <property type="entry name" value="SprT"/>
    <property type="match status" value="1"/>
</dbReference>
<dbReference type="AlphaFoldDB" id="G3MJC2"/>
<feature type="region of interest" description="Disordered" evidence="3">
    <location>
        <begin position="415"/>
        <end position="447"/>
    </location>
</feature>
<evidence type="ECO:0000256" key="2">
    <source>
        <dbReference type="ARBA" id="ARBA00023242"/>
    </source>
</evidence>
<organism evidence="5">
    <name type="scientific">Amblyomma maculatum</name>
    <name type="common">Gulf Coast tick</name>
    <dbReference type="NCBI Taxonomy" id="34609"/>
    <lineage>
        <taxon>Eukaryota</taxon>
        <taxon>Metazoa</taxon>
        <taxon>Ecdysozoa</taxon>
        <taxon>Arthropoda</taxon>
        <taxon>Chelicerata</taxon>
        <taxon>Arachnida</taxon>
        <taxon>Acari</taxon>
        <taxon>Parasitiformes</taxon>
        <taxon>Ixodida</taxon>
        <taxon>Ixodoidea</taxon>
        <taxon>Ixodidae</taxon>
        <taxon>Amblyomminae</taxon>
        <taxon>Amblyomma</taxon>
    </lineage>
</organism>
<dbReference type="EMBL" id="JO841973">
    <property type="protein sequence ID" value="AEO33590.1"/>
    <property type="molecule type" value="mRNA"/>
</dbReference>
<feature type="non-terminal residue" evidence="5">
    <location>
        <position position="1"/>
    </location>
</feature>
<evidence type="ECO:0000256" key="3">
    <source>
        <dbReference type="SAM" id="MobiDB-lite"/>
    </source>
</evidence>
<evidence type="ECO:0000256" key="1">
    <source>
        <dbReference type="ARBA" id="ARBA00004123"/>
    </source>
</evidence>
<dbReference type="InterPro" id="IPR006640">
    <property type="entry name" value="SprT-like_domain"/>
</dbReference>
<proteinExistence type="evidence at transcript level"/>
<evidence type="ECO:0000313" key="5">
    <source>
        <dbReference type="EMBL" id="AEO33590.1"/>
    </source>
</evidence>
<feature type="non-terminal residue" evidence="5">
    <location>
        <position position="523"/>
    </location>
</feature>
<feature type="region of interest" description="Disordered" evidence="3">
    <location>
        <begin position="262"/>
        <end position="291"/>
    </location>
</feature>
<keyword evidence="2" id="KW-0539">Nucleus</keyword>
<reference evidence="5" key="1">
    <citation type="journal article" date="2011" name="PLoS ONE">
        <title>A deep insight into the sialotranscriptome of the gulf coast tick, Amblyomma maculatum.</title>
        <authorList>
            <person name="Karim S."/>
            <person name="Singh P."/>
            <person name="Ribeiro J.M."/>
        </authorList>
    </citation>
    <scope>NUCLEOTIDE SEQUENCE</scope>
    <source>
        <tissue evidence="5">Salivary gland</tissue>
    </source>
</reference>
<accession>G3MJC2</accession>
<evidence type="ECO:0000259" key="4">
    <source>
        <dbReference type="SMART" id="SM00731"/>
    </source>
</evidence>
<dbReference type="GO" id="GO:0004222">
    <property type="term" value="F:metalloendopeptidase activity"/>
    <property type="evidence" value="ECO:0007669"/>
    <property type="project" value="InterPro"/>
</dbReference>
<feature type="domain" description="SprT-like" evidence="4">
    <location>
        <begin position="58"/>
        <end position="227"/>
    </location>
</feature>